<proteinExistence type="predicted"/>
<evidence type="ECO:0000313" key="2">
    <source>
        <dbReference type="EMBL" id="UYV63885.1"/>
    </source>
</evidence>
<feature type="compositionally biased region" description="Basic and acidic residues" evidence="1">
    <location>
        <begin position="1"/>
        <end position="14"/>
    </location>
</feature>
<feature type="compositionally biased region" description="Basic and acidic residues" evidence="1">
    <location>
        <begin position="84"/>
        <end position="108"/>
    </location>
</feature>
<accession>A0ABY6K9F3</accession>
<organism evidence="2 3">
    <name type="scientific">Cordylochernes scorpioides</name>
    <dbReference type="NCBI Taxonomy" id="51811"/>
    <lineage>
        <taxon>Eukaryota</taxon>
        <taxon>Metazoa</taxon>
        <taxon>Ecdysozoa</taxon>
        <taxon>Arthropoda</taxon>
        <taxon>Chelicerata</taxon>
        <taxon>Arachnida</taxon>
        <taxon>Pseudoscorpiones</taxon>
        <taxon>Cheliferoidea</taxon>
        <taxon>Chernetidae</taxon>
        <taxon>Cordylochernes</taxon>
    </lineage>
</organism>
<gene>
    <name evidence="2" type="ORF">LAZ67_2005886</name>
</gene>
<dbReference type="EMBL" id="CP092864">
    <property type="protein sequence ID" value="UYV63885.1"/>
    <property type="molecule type" value="Genomic_DNA"/>
</dbReference>
<protein>
    <submittedName>
        <fullName evidence="2">Uncharacterized protein</fullName>
    </submittedName>
</protein>
<feature type="region of interest" description="Disordered" evidence="1">
    <location>
        <begin position="74"/>
        <end position="108"/>
    </location>
</feature>
<reference evidence="2 3" key="1">
    <citation type="submission" date="2022-01" db="EMBL/GenBank/DDBJ databases">
        <title>A chromosomal length assembly of Cordylochernes scorpioides.</title>
        <authorList>
            <person name="Zeh D."/>
            <person name="Zeh J."/>
        </authorList>
    </citation>
    <scope>NUCLEOTIDE SEQUENCE [LARGE SCALE GENOMIC DNA]</scope>
    <source>
        <strain evidence="2">IN4F17</strain>
        <tissue evidence="2">Whole Body</tissue>
    </source>
</reference>
<evidence type="ECO:0000256" key="1">
    <source>
        <dbReference type="SAM" id="MobiDB-lite"/>
    </source>
</evidence>
<name>A0ABY6K9F3_9ARAC</name>
<dbReference type="Proteomes" id="UP001235939">
    <property type="component" value="Chromosome 02"/>
</dbReference>
<keyword evidence="3" id="KW-1185">Reference proteome</keyword>
<sequence length="108" mass="12645">MEWKGNMSQERRNLDFASQKPRRNFMPESLGYEINSFKRNLSLEKLTTYAFQAVGSRQRGATSAWCNVSVVQRQRGATRANSPKRLELPDETRSNRKRFVEFDQSRRG</sequence>
<evidence type="ECO:0000313" key="3">
    <source>
        <dbReference type="Proteomes" id="UP001235939"/>
    </source>
</evidence>
<feature type="region of interest" description="Disordered" evidence="1">
    <location>
        <begin position="1"/>
        <end position="20"/>
    </location>
</feature>